<evidence type="ECO:0000313" key="4">
    <source>
        <dbReference type="EMBL" id="CAF3904145.1"/>
    </source>
</evidence>
<keyword evidence="5" id="KW-1185">Reference proteome</keyword>
<dbReference type="Proteomes" id="UP000681722">
    <property type="component" value="Unassembled WGS sequence"/>
</dbReference>
<name>A0A814RZF2_9BILA</name>
<proteinExistence type="predicted"/>
<dbReference type="EMBL" id="CAJOBA010008768">
    <property type="protein sequence ID" value="CAF3836267.1"/>
    <property type="molecule type" value="Genomic_DNA"/>
</dbReference>
<accession>A0A814RZF2</accession>
<gene>
    <name evidence="2" type="ORF">GPM918_LOCUS20657</name>
    <name evidence="1" type="ORF">OVA965_LOCUS17942</name>
    <name evidence="4" type="ORF">SRO942_LOCUS20654</name>
    <name evidence="3" type="ORF">TMI583_LOCUS17954</name>
</gene>
<evidence type="ECO:0000313" key="1">
    <source>
        <dbReference type="EMBL" id="CAF1072015.1"/>
    </source>
</evidence>
<evidence type="ECO:0000313" key="3">
    <source>
        <dbReference type="EMBL" id="CAF3836267.1"/>
    </source>
</evidence>
<organism evidence="2 5">
    <name type="scientific">Didymodactylos carnosus</name>
    <dbReference type="NCBI Taxonomy" id="1234261"/>
    <lineage>
        <taxon>Eukaryota</taxon>
        <taxon>Metazoa</taxon>
        <taxon>Spiralia</taxon>
        <taxon>Gnathifera</taxon>
        <taxon>Rotifera</taxon>
        <taxon>Eurotatoria</taxon>
        <taxon>Bdelloidea</taxon>
        <taxon>Philodinida</taxon>
        <taxon>Philodinidae</taxon>
        <taxon>Didymodactylos</taxon>
    </lineage>
</organism>
<dbReference type="Proteomes" id="UP000663829">
    <property type="component" value="Unassembled WGS sequence"/>
</dbReference>
<sequence length="107" mass="12113">MKTAKHPNYVLHVYGANHEYFNTEWQYAIPTCFGDQDPLWDVNATTFKVSDLFPQYLNTSLDFTLPKTNGSESQRRTAIFALSSFFRAYVGADADTAFASFLEPSTP</sequence>
<dbReference type="OrthoDB" id="10027569at2759"/>
<dbReference type="EMBL" id="CAJNOQ010006588">
    <property type="protein sequence ID" value="CAF1140455.1"/>
    <property type="molecule type" value="Genomic_DNA"/>
</dbReference>
<evidence type="ECO:0000313" key="2">
    <source>
        <dbReference type="EMBL" id="CAF1140455.1"/>
    </source>
</evidence>
<evidence type="ECO:0000313" key="5">
    <source>
        <dbReference type="Proteomes" id="UP000663829"/>
    </source>
</evidence>
<comment type="caution">
    <text evidence="2">The sequence shown here is derived from an EMBL/GenBank/DDBJ whole genome shotgun (WGS) entry which is preliminary data.</text>
</comment>
<dbReference type="EMBL" id="CAJNOK010008752">
    <property type="protein sequence ID" value="CAF1072015.1"/>
    <property type="molecule type" value="Genomic_DNA"/>
</dbReference>
<dbReference type="Proteomes" id="UP000677228">
    <property type="component" value="Unassembled WGS sequence"/>
</dbReference>
<dbReference type="Proteomes" id="UP000682733">
    <property type="component" value="Unassembled WGS sequence"/>
</dbReference>
<dbReference type="AlphaFoldDB" id="A0A814RZF2"/>
<protein>
    <submittedName>
        <fullName evidence="2">Uncharacterized protein</fullName>
    </submittedName>
</protein>
<reference evidence="2" key="1">
    <citation type="submission" date="2021-02" db="EMBL/GenBank/DDBJ databases">
        <authorList>
            <person name="Nowell W R."/>
        </authorList>
    </citation>
    <scope>NUCLEOTIDE SEQUENCE</scope>
</reference>
<dbReference type="EMBL" id="CAJOBC010006588">
    <property type="protein sequence ID" value="CAF3904145.1"/>
    <property type="molecule type" value="Genomic_DNA"/>
</dbReference>